<dbReference type="InterPro" id="IPR038606">
    <property type="entry name" value="To_sf"/>
</dbReference>
<dbReference type="SMART" id="SM00700">
    <property type="entry name" value="JHBP"/>
    <property type="match status" value="1"/>
</dbReference>
<feature type="chain" id="PRO_5043396646" evidence="4">
    <location>
        <begin position="17"/>
        <end position="247"/>
    </location>
</feature>
<dbReference type="EMBL" id="JARQZJ010000121">
    <property type="protein sequence ID" value="KAK9888493.1"/>
    <property type="molecule type" value="Genomic_DNA"/>
</dbReference>
<comment type="caution">
    <text evidence="5">The sequence shown here is derived from an EMBL/GenBank/DDBJ whole genome shotgun (WGS) entry which is preliminary data.</text>
</comment>
<dbReference type="PANTHER" id="PTHR11008:SF14">
    <property type="entry name" value="CIRCADIAN CLOCK-CONTROLLED PROTEIN-LIKE PROTEIN"/>
    <property type="match status" value="1"/>
</dbReference>
<dbReference type="InterPro" id="IPR010562">
    <property type="entry name" value="Haemolymph_juvenile_hormone-bd"/>
</dbReference>
<dbReference type="FunFam" id="3.15.10.30:FF:000001">
    <property type="entry name" value="Takeout-like protein 1"/>
    <property type="match status" value="1"/>
</dbReference>
<keyword evidence="2" id="KW-0090">Biological rhythms</keyword>
<gene>
    <name evidence="5" type="ORF">WA026_000744</name>
</gene>
<protein>
    <submittedName>
        <fullName evidence="5">Uncharacterized protein</fullName>
    </submittedName>
</protein>
<feature type="signal peptide" evidence="4">
    <location>
        <begin position="1"/>
        <end position="16"/>
    </location>
</feature>
<sequence length="247" mass="27655">MKLFVALVVLVQVVFAAKLPGQLKFLQCKRDTPDLGKCILDSLEKGRPLLIQGIKELGIPPIDPFVLPYMSVNRTISELVSINSVLRNVKTLGLGNFIIDSLIVNPEKLSAEVRYTLPWAYLEMEYDVGGQLLRIPLKSNGFFKGNFTDTQMAVKMTMKTYEKDGDTYLRVDKMTVKGQVGDGWVKMTAKNPELQFGADLISNFFNENPRVVFDAVNPIFVEFSADLFKAVGNQILAKLPAKEIFID</sequence>
<comment type="similarity">
    <text evidence="3">Belongs to the TO family.</text>
</comment>
<dbReference type="PANTHER" id="PTHR11008">
    <property type="entry name" value="PROTEIN TAKEOUT-LIKE PROTEIN"/>
    <property type="match status" value="1"/>
</dbReference>
<dbReference type="Gene3D" id="3.15.10.30">
    <property type="entry name" value="Haemolymph juvenile hormone binding protein"/>
    <property type="match status" value="1"/>
</dbReference>
<accession>A0AAW1V539</accession>
<dbReference type="Proteomes" id="UP001431783">
    <property type="component" value="Unassembled WGS sequence"/>
</dbReference>
<keyword evidence="1 4" id="KW-0732">Signal</keyword>
<dbReference type="GO" id="GO:0005615">
    <property type="term" value="C:extracellular space"/>
    <property type="evidence" value="ECO:0007669"/>
    <property type="project" value="TreeGrafter"/>
</dbReference>
<evidence type="ECO:0000256" key="3">
    <source>
        <dbReference type="ARBA" id="ARBA00060902"/>
    </source>
</evidence>
<keyword evidence="6" id="KW-1185">Reference proteome</keyword>
<evidence type="ECO:0000256" key="4">
    <source>
        <dbReference type="SAM" id="SignalP"/>
    </source>
</evidence>
<dbReference type="Pfam" id="PF06585">
    <property type="entry name" value="JHBP"/>
    <property type="match status" value="1"/>
</dbReference>
<name>A0AAW1V539_9CUCU</name>
<evidence type="ECO:0000256" key="2">
    <source>
        <dbReference type="ARBA" id="ARBA00023108"/>
    </source>
</evidence>
<dbReference type="GO" id="GO:0007623">
    <property type="term" value="P:circadian rhythm"/>
    <property type="evidence" value="ECO:0007669"/>
    <property type="project" value="UniProtKB-ARBA"/>
</dbReference>
<reference evidence="5 6" key="1">
    <citation type="submission" date="2023-03" db="EMBL/GenBank/DDBJ databases">
        <title>Genome insight into feeding habits of ladybird beetles.</title>
        <authorList>
            <person name="Li H.-S."/>
            <person name="Huang Y.-H."/>
            <person name="Pang H."/>
        </authorList>
    </citation>
    <scope>NUCLEOTIDE SEQUENCE [LARGE SCALE GENOMIC DNA]</scope>
    <source>
        <strain evidence="5">SYSU_2023b</strain>
        <tissue evidence="5">Whole body</tissue>
    </source>
</reference>
<evidence type="ECO:0000313" key="6">
    <source>
        <dbReference type="Proteomes" id="UP001431783"/>
    </source>
</evidence>
<evidence type="ECO:0000256" key="1">
    <source>
        <dbReference type="ARBA" id="ARBA00022729"/>
    </source>
</evidence>
<proteinExistence type="inferred from homology"/>
<organism evidence="5 6">
    <name type="scientific">Henosepilachna vigintioctopunctata</name>
    <dbReference type="NCBI Taxonomy" id="420089"/>
    <lineage>
        <taxon>Eukaryota</taxon>
        <taxon>Metazoa</taxon>
        <taxon>Ecdysozoa</taxon>
        <taxon>Arthropoda</taxon>
        <taxon>Hexapoda</taxon>
        <taxon>Insecta</taxon>
        <taxon>Pterygota</taxon>
        <taxon>Neoptera</taxon>
        <taxon>Endopterygota</taxon>
        <taxon>Coleoptera</taxon>
        <taxon>Polyphaga</taxon>
        <taxon>Cucujiformia</taxon>
        <taxon>Coccinelloidea</taxon>
        <taxon>Coccinellidae</taxon>
        <taxon>Epilachninae</taxon>
        <taxon>Epilachnini</taxon>
        <taxon>Henosepilachna</taxon>
    </lineage>
</organism>
<evidence type="ECO:0000313" key="5">
    <source>
        <dbReference type="EMBL" id="KAK9888493.1"/>
    </source>
</evidence>
<dbReference type="AlphaFoldDB" id="A0AAW1V539"/>